<evidence type="ECO:0000256" key="2">
    <source>
        <dbReference type="ARBA" id="ARBA00008398"/>
    </source>
</evidence>
<feature type="domain" description="PWWP" evidence="7">
    <location>
        <begin position="1498"/>
        <end position="1553"/>
    </location>
</feature>
<dbReference type="SMART" id="SM00382">
    <property type="entry name" value="AAA"/>
    <property type="match status" value="1"/>
</dbReference>
<feature type="domain" description="PWWP" evidence="7">
    <location>
        <begin position="901"/>
        <end position="956"/>
    </location>
</feature>
<dbReference type="InterPro" id="IPR041083">
    <property type="entry name" value="AAA_lid_10"/>
</dbReference>
<dbReference type="Gene3D" id="3.40.50.300">
    <property type="entry name" value="P-loop containing nucleotide triphosphate hydrolases"/>
    <property type="match status" value="1"/>
</dbReference>
<feature type="domain" description="PWWP" evidence="7">
    <location>
        <begin position="1658"/>
        <end position="1676"/>
    </location>
</feature>
<dbReference type="Proteomes" id="UP001515480">
    <property type="component" value="Unassembled WGS sequence"/>
</dbReference>
<feature type="compositionally biased region" description="Acidic residues" evidence="6">
    <location>
        <begin position="557"/>
        <end position="579"/>
    </location>
</feature>
<dbReference type="InterPro" id="IPR027417">
    <property type="entry name" value="P-loop_NTPase"/>
</dbReference>
<dbReference type="InterPro" id="IPR003959">
    <property type="entry name" value="ATPase_AAA_core"/>
</dbReference>
<accession>A0AB34JRY8</accession>
<dbReference type="CDD" id="cd05162">
    <property type="entry name" value="PWWP"/>
    <property type="match status" value="9"/>
</dbReference>
<evidence type="ECO:0000259" key="8">
    <source>
        <dbReference type="PROSITE" id="PS51038"/>
    </source>
</evidence>
<dbReference type="PANTHER" id="PTHR10763:SF23">
    <property type="entry name" value="ORIGIN RECOGNITION COMPLEX SUBUNIT 1"/>
    <property type="match status" value="1"/>
</dbReference>
<dbReference type="GO" id="GO:0033314">
    <property type="term" value="P:mitotic DNA replication checkpoint signaling"/>
    <property type="evidence" value="ECO:0007669"/>
    <property type="project" value="TreeGrafter"/>
</dbReference>
<comment type="subcellular location">
    <subcellularLocation>
        <location evidence="1">Nucleus</location>
    </subcellularLocation>
</comment>
<dbReference type="CDD" id="cd00009">
    <property type="entry name" value="AAA"/>
    <property type="match status" value="1"/>
</dbReference>
<feature type="region of interest" description="Disordered" evidence="6">
    <location>
        <begin position="850"/>
        <end position="899"/>
    </location>
</feature>
<dbReference type="GO" id="GO:0006270">
    <property type="term" value="P:DNA replication initiation"/>
    <property type="evidence" value="ECO:0007669"/>
    <property type="project" value="TreeGrafter"/>
</dbReference>
<gene>
    <name evidence="9" type="ORF">AB1Y20_019762</name>
</gene>
<feature type="domain" description="PWWP" evidence="7">
    <location>
        <begin position="305"/>
        <end position="360"/>
    </location>
</feature>
<feature type="region of interest" description="Disordered" evidence="6">
    <location>
        <begin position="1328"/>
        <end position="1364"/>
    </location>
</feature>
<feature type="region of interest" description="Disordered" evidence="6">
    <location>
        <begin position="1751"/>
        <end position="1816"/>
    </location>
</feature>
<comment type="caution">
    <text evidence="9">The sequence shown here is derived from an EMBL/GenBank/DDBJ whole genome shotgun (WGS) entry which is preliminary data.</text>
</comment>
<dbReference type="InterPro" id="IPR003593">
    <property type="entry name" value="AAA+_ATPase"/>
</dbReference>
<evidence type="ECO:0000256" key="5">
    <source>
        <dbReference type="ARBA" id="ARBA00023242"/>
    </source>
</evidence>
<feature type="domain" description="PWWP" evidence="7">
    <location>
        <begin position="1035"/>
        <end position="1090"/>
    </location>
</feature>
<feature type="domain" description="PWWP" evidence="7">
    <location>
        <begin position="465"/>
        <end position="520"/>
    </location>
</feature>
<dbReference type="Gene3D" id="2.30.30.140">
    <property type="match status" value="11"/>
</dbReference>
<dbReference type="PROSITE" id="PS51038">
    <property type="entry name" value="BAH"/>
    <property type="match status" value="1"/>
</dbReference>
<dbReference type="SMART" id="SM00439">
    <property type="entry name" value="BAH"/>
    <property type="match status" value="1"/>
</dbReference>
<evidence type="ECO:0000256" key="3">
    <source>
        <dbReference type="ARBA" id="ARBA00022705"/>
    </source>
</evidence>
<feature type="domain" description="BAH" evidence="8">
    <location>
        <begin position="1839"/>
        <end position="1963"/>
    </location>
</feature>
<reference evidence="9 10" key="1">
    <citation type="journal article" date="2024" name="Science">
        <title>Giant polyketide synthase enzymes in the biosynthesis of giant marine polyether toxins.</title>
        <authorList>
            <person name="Fallon T.R."/>
            <person name="Shende V.V."/>
            <person name="Wierzbicki I.H."/>
            <person name="Pendleton A.L."/>
            <person name="Watervoot N.F."/>
            <person name="Auber R.P."/>
            <person name="Gonzalez D.J."/>
            <person name="Wisecaver J.H."/>
            <person name="Moore B.S."/>
        </authorList>
    </citation>
    <scope>NUCLEOTIDE SEQUENCE [LARGE SCALE GENOMIC DNA]</scope>
    <source>
        <strain evidence="9 10">12B1</strain>
    </source>
</reference>
<feature type="compositionally biased region" description="Acidic residues" evidence="6">
    <location>
        <begin position="992"/>
        <end position="1015"/>
    </location>
</feature>
<dbReference type="PROSITE" id="PS50812">
    <property type="entry name" value="PWWP"/>
    <property type="match status" value="11"/>
</dbReference>
<proteinExistence type="inferred from homology"/>
<feature type="domain" description="PWWP" evidence="7">
    <location>
        <begin position="599"/>
        <end position="654"/>
    </location>
</feature>
<protein>
    <recommendedName>
        <fullName evidence="11">DNA (cytosine-5-)-methyltransferase</fullName>
    </recommendedName>
</protein>
<dbReference type="GO" id="GO:0005664">
    <property type="term" value="C:nuclear origin of replication recognition complex"/>
    <property type="evidence" value="ECO:0007669"/>
    <property type="project" value="TreeGrafter"/>
</dbReference>
<dbReference type="Pfam" id="PF17872">
    <property type="entry name" value="AAA_lid_10"/>
    <property type="match status" value="1"/>
</dbReference>
<feature type="region of interest" description="Disordered" evidence="6">
    <location>
        <begin position="992"/>
        <end position="1029"/>
    </location>
</feature>
<feature type="domain" description="PWWP" evidence="7">
    <location>
        <begin position="1236"/>
        <end position="1291"/>
    </location>
</feature>
<name>A0AB34JRY8_PRYPA</name>
<feature type="compositionally biased region" description="Acidic residues" evidence="6">
    <location>
        <begin position="71"/>
        <end position="95"/>
    </location>
</feature>
<dbReference type="InterPro" id="IPR001025">
    <property type="entry name" value="BAH_dom"/>
</dbReference>
<feature type="region of interest" description="Disordered" evidence="6">
    <location>
        <begin position="1204"/>
        <end position="1228"/>
    </location>
</feature>
<evidence type="ECO:0000313" key="10">
    <source>
        <dbReference type="Proteomes" id="UP001515480"/>
    </source>
</evidence>
<keyword evidence="3" id="KW-0235">DNA replication</keyword>
<organism evidence="9 10">
    <name type="scientific">Prymnesium parvum</name>
    <name type="common">Toxic golden alga</name>
    <dbReference type="NCBI Taxonomy" id="97485"/>
    <lineage>
        <taxon>Eukaryota</taxon>
        <taxon>Haptista</taxon>
        <taxon>Haptophyta</taxon>
        <taxon>Prymnesiophyceae</taxon>
        <taxon>Prymnesiales</taxon>
        <taxon>Prymnesiaceae</taxon>
        <taxon>Prymnesium</taxon>
    </lineage>
</organism>
<evidence type="ECO:0000256" key="6">
    <source>
        <dbReference type="SAM" id="MobiDB-lite"/>
    </source>
</evidence>
<evidence type="ECO:0000259" key="7">
    <source>
        <dbReference type="PROSITE" id="PS50812"/>
    </source>
</evidence>
<dbReference type="Gene3D" id="2.30.30.490">
    <property type="match status" value="1"/>
</dbReference>
<feature type="domain" description="PWWP" evidence="7">
    <location>
        <begin position="171"/>
        <end position="226"/>
    </location>
</feature>
<feature type="compositionally biased region" description="Acidic residues" evidence="6">
    <location>
        <begin position="262"/>
        <end position="285"/>
    </location>
</feature>
<keyword evidence="5" id="KW-0539">Nucleus</keyword>
<feature type="region of interest" description="Disordered" evidence="6">
    <location>
        <begin position="262"/>
        <end position="299"/>
    </location>
</feature>
<feature type="compositionally biased region" description="Acidic residues" evidence="6">
    <location>
        <begin position="1754"/>
        <end position="1771"/>
    </location>
</feature>
<dbReference type="SUPFAM" id="SSF63748">
    <property type="entry name" value="Tudor/PWWP/MBT"/>
    <property type="match status" value="11"/>
</dbReference>
<evidence type="ECO:0008006" key="11">
    <source>
        <dbReference type="Google" id="ProtNLM"/>
    </source>
</evidence>
<evidence type="ECO:0000256" key="1">
    <source>
        <dbReference type="ARBA" id="ARBA00004123"/>
    </source>
</evidence>
<sequence length="2411" mass="271156">MLDETEPTIRVRYFATNDSHRLPADALAAWHSRKPADPEQLQIKSKSLKQHYRRAVQAAEEKNKAQSSGDPVEEVWSDDMEADDEGEEAVDEEGHDVEGKEDVPSSAKKFGNIGSTQSATGVGPEKARRLLVARAPMEQDPANLTTPQLLPGKSSRRKSPTKDELIQQYARGSMVWAKIHGFPWWPSQVRANRQIHDAEPRVRVRFWFTNDDATLPMDKLALWSEREPEDPTKMKIKSKSVIKQYGQALTLALAALEAGAVEEEWSDDQEEAEEEDEPGSADAELELLRSRSPKRPSGARPLYTCGSLVWAKIYGFPWWPSQVCSIRELYHSQPRVGVRFCYTGEEQTLLLEQLMPWASREPQDPTRMRISSNVMRTRYRKALEAARGMATKDMFAEEDEGKWSDGDDLAEQHLSDKLQDAEVGGVVESMHHSGWLAQRDDAGVTPAPTKRKRRTKPLSIEPFARGSMVWAKIYGFPWWPSQVRSNKQIHDAEPRVRVRFWFTNDDATLPMDKLALWSEREPEDPTKMKIKSKSVIKQYGQALTLALAALEAGAVEEEWSDDQEEAEDEDEPGSADAELELLRSRSPKRPSGARPLYARGSLVWAKIYGFPWWPSQVCSIRELYHSQPRVGVRFCYTGEEQTLLLEQLMPWASREPQAVKAMSVKPKVKKDYARALEEARGIATDVAENDDREGSWSDHSEVVHAAQSVAHQLMDVEPNKNRGDVLHESLHRNRSHKECIHDNQHFASLKRGDLAWVKLSTYPWWPSQVLRACHAADGEPELHVVLLFTNDQLSLRLMDDNGTPTVVPWNARKMEDNELDGVKSRAVKQQYRGALDVAMGKVEALAAGKSITEEWSGDEEVDKEPDNKPGHSGQHAQCGDAGVTPAPTKRQKRTSATPFSRGSMVWAKIHGFPWWPSQVRSTKKIHDAEPRVRVRFWFTNDDATLPMDKLALWSEREPEDPTKMKIKSKSVIKQYGQALTLALAALEAGAVEEEWSDDQEEAEEEDEPGSADAELELLRSRSPKRPSGARPLYARGSLVWAKIYGFPWWPSQVCSIRELYHSQPRVGVRFCYTGEEQTLLLEQLMPWASREPQVVKAMSVKPKVKKDYARALEEARGIAAAADDDLHLCDDELPWADDLVGVEDEVGCNFVQPFFDNDGDVNDNDGDVNDESARDVMHSQGIQAICRDSRALAAHNTSFGVSRDADDRNHVVTPMPTKRKKRKSSPKDELTLQYARGTLVWAKIYGFPWWPSQVRANRQIHDAEPRVRVRFWFTNDDATLPMDKLALWSEREPEDPTKMKIKSKSVIKQYGQALTLALAALEAGAVEEEWSDDQEEAEEEDEPGSADAELELLRSRSPKRPSGARPLYACGSLVWAKIYGFPWWPSQVCSIRELYHSQPRVGVRFCYTGEEQTVLLEQLMPWASREPQDPTRMRISSNVMRTRYRKALAEAQKIFATAKFDENDDGAAERACEKTTRHREKKGASRAPCLDSSSPYARGSLVWAKIYGFPWWPSQVRSTRALNDEVPALRIRMLHTNDNLTLPLNQLKLWYDYEGRDPESIGSKKKKVRVDYRCALELAMKMASTAVHGNTAEEVWSDDMDESVNADDDTDCDEPDSTEQESNVTRKAQACADARRAPCKTHKGTVEAQTTDHGPFSRGSLVWTKIHGFPWWPSRVFSAESLNDAEPSLQVVLLYTEEHVQLNLTCPKGKAIFVPWDARAPEDPNSVKRQSVRTQYANAIQIARAMAAASADEGGAEDFGSDSEQNDEDDVSAAPRRRGWKRGRTSGNPNKAHTRAEQHAPLRPKAKRKDSGREGWVGPCESVGAEGERFYEAIRIAGEVFHVGDDVVVKASEGHVNELWTCKIEGFWESRDGERLMDCRWYYTPEETRTGRLPGHDRREIFESVVTEENPVGVISAPCRVLSWSAYQRWLEEEIADDDEDDEHVFVCRAKYQPGTGEFLPLTGNSCLAEVARIGTFHKRIEDKRPQGESHTPGAEVARKQPELPAATISQVQARRSRLGRFAEAAARLLPSAAPERMPCRERERAEVINALRAALLEGTLGSSLYLSGTPGTGKTATVHQALRELAADDSLPSFRTIEVNAMKLSSAYQVYSLLWQALTGQAVTPQKALGSLERCFSTSPGKRKRQTEKLIMVLDEIDYLVTRKQSVIYNMFDWATSAGSSLIIVGISNTMDLPERLLPRVHSRLGIRRINFLPYSYEDIITIIQDRLGGLIAFHADGLELCCRKVASVTGDVRRALEICRQAAQIAEREEADIVDAGGTPEPNSVVSFGHISAAVKQLKGSVAQRALQCAPMHHQLILACFILLQASTGRSEVLAEVLLQRHSDLCRTLGSNKVSQPTDAEQRECISRLCSSKILAVTETYGSIRLVVQPEDVRVMAREHPLVSQLFTH</sequence>
<dbReference type="EMBL" id="JBGBPQ010000004">
    <property type="protein sequence ID" value="KAL1524883.1"/>
    <property type="molecule type" value="Genomic_DNA"/>
</dbReference>
<dbReference type="Pfam" id="PF01426">
    <property type="entry name" value="BAH"/>
    <property type="match status" value="1"/>
</dbReference>
<comment type="similarity">
    <text evidence="2">Belongs to the ORC1 family.</text>
</comment>
<feature type="compositionally biased region" description="Basic residues" evidence="6">
    <location>
        <begin position="1775"/>
        <end position="1784"/>
    </location>
</feature>
<dbReference type="SUPFAM" id="SSF52540">
    <property type="entry name" value="P-loop containing nucleoside triphosphate hydrolases"/>
    <property type="match status" value="1"/>
</dbReference>
<dbReference type="PANTHER" id="PTHR10763">
    <property type="entry name" value="CELL DIVISION CONTROL PROTEIN 6-RELATED"/>
    <property type="match status" value="1"/>
</dbReference>
<feature type="region of interest" description="Disordered" evidence="6">
    <location>
        <begin position="1591"/>
        <end position="1654"/>
    </location>
</feature>
<evidence type="ECO:0000313" key="9">
    <source>
        <dbReference type="EMBL" id="KAL1524883.1"/>
    </source>
</evidence>
<dbReference type="GO" id="GO:0003682">
    <property type="term" value="F:chromatin binding"/>
    <property type="evidence" value="ECO:0007669"/>
    <property type="project" value="InterPro"/>
</dbReference>
<evidence type="ECO:0000256" key="4">
    <source>
        <dbReference type="ARBA" id="ARBA00023125"/>
    </source>
</evidence>
<dbReference type="Pfam" id="PF00855">
    <property type="entry name" value="PWWP"/>
    <property type="match status" value="9"/>
</dbReference>
<dbReference type="InterPro" id="IPR043151">
    <property type="entry name" value="BAH_sf"/>
</dbReference>
<dbReference type="Gene3D" id="1.10.8.60">
    <property type="match status" value="1"/>
</dbReference>
<dbReference type="GO" id="GO:0016887">
    <property type="term" value="F:ATP hydrolysis activity"/>
    <property type="evidence" value="ECO:0007669"/>
    <property type="project" value="InterPro"/>
</dbReference>
<feature type="domain" description="PWWP" evidence="7">
    <location>
        <begin position="751"/>
        <end position="788"/>
    </location>
</feature>
<keyword evidence="10" id="KW-1185">Reference proteome</keyword>
<dbReference type="GO" id="GO:0003688">
    <property type="term" value="F:DNA replication origin binding"/>
    <property type="evidence" value="ECO:0007669"/>
    <property type="project" value="TreeGrafter"/>
</dbReference>
<feature type="compositionally biased region" description="Acidic residues" evidence="6">
    <location>
        <begin position="1595"/>
        <end position="1619"/>
    </location>
</feature>
<feature type="compositionally biased region" description="Acidic residues" evidence="6">
    <location>
        <begin position="1328"/>
        <end position="1350"/>
    </location>
</feature>
<dbReference type="InterPro" id="IPR050311">
    <property type="entry name" value="ORC1/CDC6"/>
</dbReference>
<feature type="region of interest" description="Disordered" evidence="6">
    <location>
        <begin position="47"/>
        <end position="164"/>
    </location>
</feature>
<feature type="domain" description="PWWP" evidence="7">
    <location>
        <begin position="1370"/>
        <end position="1425"/>
    </location>
</feature>
<dbReference type="InterPro" id="IPR000313">
    <property type="entry name" value="PWWP_dom"/>
</dbReference>
<dbReference type="Pfam" id="PF00004">
    <property type="entry name" value="AAA"/>
    <property type="match status" value="1"/>
</dbReference>
<dbReference type="GO" id="GO:0005524">
    <property type="term" value="F:ATP binding"/>
    <property type="evidence" value="ECO:0007669"/>
    <property type="project" value="InterPro"/>
</dbReference>
<keyword evidence="4" id="KW-0238">DNA-binding</keyword>
<feature type="region of interest" description="Disordered" evidence="6">
    <location>
        <begin position="557"/>
        <end position="593"/>
    </location>
</feature>
<dbReference type="SMART" id="SM00293">
    <property type="entry name" value="PWWP"/>
    <property type="match status" value="10"/>
</dbReference>